<dbReference type="EMBL" id="CP036200">
    <property type="protein sequence ID" value="QBF83520.1"/>
    <property type="molecule type" value="Genomic_DNA"/>
</dbReference>
<reference evidence="2 3" key="1">
    <citation type="submission" date="2019-02" db="EMBL/GenBank/DDBJ databases">
        <title>Shewanella sp. D4-2 isolated from Dokdo Island.</title>
        <authorList>
            <person name="Baek K."/>
        </authorList>
    </citation>
    <scope>NUCLEOTIDE SEQUENCE [LARGE SCALE GENOMIC DNA]</scope>
    <source>
        <strain evidence="2 3">D4-2</strain>
    </source>
</reference>
<protein>
    <recommendedName>
        <fullName evidence="4">ABC-type zinc uptake system zinc chaperone</fullName>
    </recommendedName>
</protein>
<sequence length="96" mass="10643">MKLSALIRQTIALWLTAMVMCMSFAVAAHDESHHDDELTPHCEVCCSAIQLSQVLHHATPSIVIVPQSFEPLEQQVYLTLLSSTTAYFCRAPPFNG</sequence>
<dbReference type="KEGG" id="smai:EXU30_13080"/>
<evidence type="ECO:0000256" key="1">
    <source>
        <dbReference type="SAM" id="SignalP"/>
    </source>
</evidence>
<dbReference type="RefSeq" id="WP_130600717.1">
    <property type="nucleotide sequence ID" value="NZ_CP036200.1"/>
</dbReference>
<keyword evidence="1" id="KW-0732">Signal</keyword>
<feature type="signal peptide" evidence="1">
    <location>
        <begin position="1"/>
        <end position="28"/>
    </location>
</feature>
<organism evidence="2 3">
    <name type="scientific">Shewanella maritima</name>
    <dbReference type="NCBI Taxonomy" id="2520507"/>
    <lineage>
        <taxon>Bacteria</taxon>
        <taxon>Pseudomonadati</taxon>
        <taxon>Pseudomonadota</taxon>
        <taxon>Gammaproteobacteria</taxon>
        <taxon>Alteromonadales</taxon>
        <taxon>Shewanellaceae</taxon>
        <taxon>Shewanella</taxon>
    </lineage>
</organism>
<evidence type="ECO:0000313" key="2">
    <source>
        <dbReference type="EMBL" id="QBF83520.1"/>
    </source>
</evidence>
<dbReference type="Proteomes" id="UP000291106">
    <property type="component" value="Chromosome"/>
</dbReference>
<gene>
    <name evidence="2" type="ORF">EXU30_13080</name>
</gene>
<dbReference type="AlphaFoldDB" id="A0A411PJG7"/>
<evidence type="ECO:0000313" key="3">
    <source>
        <dbReference type="Proteomes" id="UP000291106"/>
    </source>
</evidence>
<proteinExistence type="predicted"/>
<feature type="chain" id="PRO_5019150953" description="ABC-type zinc uptake system zinc chaperone" evidence="1">
    <location>
        <begin position="29"/>
        <end position="96"/>
    </location>
</feature>
<dbReference type="OrthoDB" id="6267403at2"/>
<accession>A0A411PJG7</accession>
<name>A0A411PJG7_9GAMM</name>
<evidence type="ECO:0008006" key="4">
    <source>
        <dbReference type="Google" id="ProtNLM"/>
    </source>
</evidence>
<keyword evidence="3" id="KW-1185">Reference proteome</keyword>